<dbReference type="OrthoDB" id="7068884at2"/>
<sequence length="238" mass="25975">MHPYLASLLEGNIPEAAPVEFQKPPSFPDYAKSMGYSYDQIADPAMADEMLSLRLEFQKIEFDHALNSGYAFELKQSAATLGAYSTVTKPLCAQVAARLQGKRVLEIGAGRGFMAKGLAECGIEVTATDSQLWDSMPAIYDVKQMGMEEAVKAHGPSHDVLMVIWPFRRSPLKAVFRAWHALKGEKAFVVYCGEDGGGATAGYAALSLLEPVESLLGWIDYPTSPYLKDDIGGYRVVI</sequence>
<proteinExistence type="predicted"/>
<dbReference type="STRING" id="299255.SAMN02745129_2427"/>
<name>A0A1M5U6G8_9GAMM</name>
<dbReference type="InterPro" id="IPR029063">
    <property type="entry name" value="SAM-dependent_MTases_sf"/>
</dbReference>
<evidence type="ECO:0000313" key="1">
    <source>
        <dbReference type="EMBL" id="SHH58539.1"/>
    </source>
</evidence>
<reference evidence="1 2" key="1">
    <citation type="submission" date="2016-11" db="EMBL/GenBank/DDBJ databases">
        <authorList>
            <person name="Jaros S."/>
            <person name="Januszkiewicz K."/>
            <person name="Wedrychowicz H."/>
        </authorList>
    </citation>
    <scope>NUCLEOTIDE SEQUENCE [LARGE SCALE GENOMIC DNA]</scope>
    <source>
        <strain evidence="1 2">DSM 16917</strain>
    </source>
</reference>
<evidence type="ECO:0000313" key="2">
    <source>
        <dbReference type="Proteomes" id="UP000184268"/>
    </source>
</evidence>
<protein>
    <recommendedName>
        <fullName evidence="3">Methyltransferase domain-containing protein</fullName>
    </recommendedName>
</protein>
<accession>A0A1M5U6G8</accession>
<evidence type="ECO:0008006" key="3">
    <source>
        <dbReference type="Google" id="ProtNLM"/>
    </source>
</evidence>
<dbReference type="RefSeq" id="WP_067655559.1">
    <property type="nucleotide sequence ID" value="NZ_FQXG01000003.1"/>
</dbReference>
<dbReference type="Proteomes" id="UP000184268">
    <property type="component" value="Unassembled WGS sequence"/>
</dbReference>
<dbReference type="AlphaFoldDB" id="A0A1M5U6G8"/>
<dbReference type="EMBL" id="FQXG01000003">
    <property type="protein sequence ID" value="SHH58539.1"/>
    <property type="molecule type" value="Genomic_DNA"/>
</dbReference>
<organism evidence="1 2">
    <name type="scientific">Ferrimonas marina</name>
    <dbReference type="NCBI Taxonomy" id="299255"/>
    <lineage>
        <taxon>Bacteria</taxon>
        <taxon>Pseudomonadati</taxon>
        <taxon>Pseudomonadota</taxon>
        <taxon>Gammaproteobacteria</taxon>
        <taxon>Alteromonadales</taxon>
        <taxon>Ferrimonadaceae</taxon>
        <taxon>Ferrimonas</taxon>
    </lineage>
</organism>
<dbReference type="Gene3D" id="3.40.50.150">
    <property type="entry name" value="Vaccinia Virus protein VP39"/>
    <property type="match status" value="1"/>
</dbReference>
<gene>
    <name evidence="1" type="ORF">SAMN02745129_2427</name>
</gene>
<dbReference type="SUPFAM" id="SSF53335">
    <property type="entry name" value="S-adenosyl-L-methionine-dependent methyltransferases"/>
    <property type="match status" value="1"/>
</dbReference>
<keyword evidence="2" id="KW-1185">Reference proteome</keyword>